<dbReference type="AlphaFoldDB" id="A0AAN7PKI5"/>
<keyword evidence="3 6" id="KW-0812">Transmembrane</keyword>
<feature type="transmembrane region" description="Helical" evidence="6">
    <location>
        <begin position="16"/>
        <end position="36"/>
    </location>
</feature>
<keyword evidence="4 6" id="KW-1133">Transmembrane helix</keyword>
<feature type="transmembrane region" description="Helical" evidence="6">
    <location>
        <begin position="48"/>
        <end position="65"/>
    </location>
</feature>
<evidence type="ECO:0000256" key="2">
    <source>
        <dbReference type="ARBA" id="ARBA00007635"/>
    </source>
</evidence>
<evidence type="ECO:0000256" key="7">
    <source>
        <dbReference type="SAM" id="MobiDB-lite"/>
    </source>
</evidence>
<evidence type="ECO:0000256" key="1">
    <source>
        <dbReference type="ARBA" id="ARBA00004141"/>
    </source>
</evidence>
<feature type="transmembrane region" description="Helical" evidence="6">
    <location>
        <begin position="246"/>
        <end position="265"/>
    </location>
</feature>
<gene>
    <name evidence="9" type="ORF">SAY87_027662</name>
</gene>
<dbReference type="InterPro" id="IPR030184">
    <property type="entry name" value="WAT1-related"/>
</dbReference>
<feature type="region of interest" description="Disordered" evidence="7">
    <location>
        <begin position="337"/>
        <end position="364"/>
    </location>
</feature>
<keyword evidence="5 6" id="KW-0472">Membrane</keyword>
<dbReference type="Pfam" id="PF00892">
    <property type="entry name" value="EamA"/>
    <property type="match status" value="2"/>
</dbReference>
<dbReference type="Proteomes" id="UP001345219">
    <property type="component" value="Chromosome 21"/>
</dbReference>
<feature type="transmembrane region" description="Helical" evidence="6">
    <location>
        <begin position="285"/>
        <end position="306"/>
    </location>
</feature>
<evidence type="ECO:0000256" key="6">
    <source>
        <dbReference type="RuleBase" id="RU363077"/>
    </source>
</evidence>
<evidence type="ECO:0000313" key="10">
    <source>
        <dbReference type="Proteomes" id="UP001345219"/>
    </source>
</evidence>
<organism evidence="9 10">
    <name type="scientific">Trapa incisa</name>
    <dbReference type="NCBI Taxonomy" id="236973"/>
    <lineage>
        <taxon>Eukaryota</taxon>
        <taxon>Viridiplantae</taxon>
        <taxon>Streptophyta</taxon>
        <taxon>Embryophyta</taxon>
        <taxon>Tracheophyta</taxon>
        <taxon>Spermatophyta</taxon>
        <taxon>Magnoliopsida</taxon>
        <taxon>eudicotyledons</taxon>
        <taxon>Gunneridae</taxon>
        <taxon>Pentapetalae</taxon>
        <taxon>rosids</taxon>
        <taxon>malvids</taxon>
        <taxon>Myrtales</taxon>
        <taxon>Lythraceae</taxon>
        <taxon>Trapa</taxon>
    </lineage>
</organism>
<reference evidence="9 10" key="1">
    <citation type="journal article" date="2023" name="Hortic Res">
        <title>Pangenome of water caltrop reveals structural variations and asymmetric subgenome divergence after allopolyploidization.</title>
        <authorList>
            <person name="Zhang X."/>
            <person name="Chen Y."/>
            <person name="Wang L."/>
            <person name="Yuan Y."/>
            <person name="Fang M."/>
            <person name="Shi L."/>
            <person name="Lu R."/>
            <person name="Comes H.P."/>
            <person name="Ma Y."/>
            <person name="Chen Y."/>
            <person name="Huang G."/>
            <person name="Zhou Y."/>
            <person name="Zheng Z."/>
            <person name="Qiu Y."/>
        </authorList>
    </citation>
    <scope>NUCLEOTIDE SEQUENCE [LARGE SCALE GENOMIC DNA]</scope>
    <source>
        <tissue evidence="9">Roots</tissue>
    </source>
</reference>
<evidence type="ECO:0000256" key="3">
    <source>
        <dbReference type="ARBA" id="ARBA00022692"/>
    </source>
</evidence>
<dbReference type="PANTHER" id="PTHR31218">
    <property type="entry name" value="WAT1-RELATED PROTEIN"/>
    <property type="match status" value="1"/>
</dbReference>
<dbReference type="GO" id="GO:0016020">
    <property type="term" value="C:membrane"/>
    <property type="evidence" value="ECO:0007669"/>
    <property type="project" value="UniProtKB-SubCell"/>
</dbReference>
<dbReference type="EMBL" id="JAXIOK010000018">
    <property type="protein sequence ID" value="KAK4750213.1"/>
    <property type="molecule type" value="Genomic_DNA"/>
</dbReference>
<evidence type="ECO:0000256" key="5">
    <source>
        <dbReference type="ARBA" id="ARBA00023136"/>
    </source>
</evidence>
<dbReference type="InterPro" id="IPR000620">
    <property type="entry name" value="EamA_dom"/>
</dbReference>
<evidence type="ECO:0000259" key="8">
    <source>
        <dbReference type="Pfam" id="PF00892"/>
    </source>
</evidence>
<dbReference type="InterPro" id="IPR037185">
    <property type="entry name" value="EmrE-like"/>
</dbReference>
<feature type="domain" description="EamA" evidence="8">
    <location>
        <begin position="16"/>
        <end position="156"/>
    </location>
</feature>
<feature type="domain" description="EamA" evidence="8">
    <location>
        <begin position="189"/>
        <end position="329"/>
    </location>
</feature>
<keyword evidence="10" id="KW-1185">Reference proteome</keyword>
<feature type="transmembrane region" description="Helical" evidence="6">
    <location>
        <begin position="146"/>
        <end position="168"/>
    </location>
</feature>
<comment type="similarity">
    <text evidence="2 6">Belongs to the drug/metabolite transporter (DMT) superfamily. Plant drug/metabolite exporter (P-DME) (TC 2.A.7.4) family.</text>
</comment>
<dbReference type="GO" id="GO:0022857">
    <property type="term" value="F:transmembrane transporter activity"/>
    <property type="evidence" value="ECO:0007669"/>
    <property type="project" value="InterPro"/>
</dbReference>
<feature type="transmembrane region" description="Helical" evidence="6">
    <location>
        <begin position="77"/>
        <end position="96"/>
    </location>
</feature>
<comment type="subcellular location">
    <subcellularLocation>
        <location evidence="1 6">Membrane</location>
        <topology evidence="1 6">Multi-pass membrane protein</topology>
    </subcellularLocation>
</comment>
<feature type="transmembrane region" description="Helical" evidence="6">
    <location>
        <begin position="102"/>
        <end position="126"/>
    </location>
</feature>
<evidence type="ECO:0000313" key="9">
    <source>
        <dbReference type="EMBL" id="KAK4750213.1"/>
    </source>
</evidence>
<dbReference type="SUPFAM" id="SSF103481">
    <property type="entry name" value="Multidrug resistance efflux transporter EmrE"/>
    <property type="match status" value="2"/>
</dbReference>
<comment type="caution">
    <text evidence="9">The sequence shown here is derived from an EMBL/GenBank/DDBJ whole genome shotgun (WGS) entry which is preliminary data.</text>
</comment>
<accession>A0AAN7PKI5</accession>
<feature type="transmembrane region" description="Helical" evidence="6">
    <location>
        <begin position="188"/>
        <end position="207"/>
    </location>
</feature>
<sequence length="390" mass="42205">MEAARYGDLLERAKPYLAVISIQLGFAGMTIITKFALNKGMDQHVFVVYRYLVATIGIAPFALIFERKRRPKMTISIFIKIMIMGLLEPVIDQNLYYTGMKFTGATFTSAMCNVLPAFAFIMAWIFRLEKVNVRKIRSQAKIVGTIVTVGGAMLMTLVNGTVINLPWAHQSGASSSGAAASSAKQDNVKGAIMIISGCFCWASFVILQAMTLKVYPVELTLTALICLTGSLQGAVFAVAFEGGFRRSSWAIHFDYILLSIVYSGIIRSGMQYYLQGVVMKTRGPVFITAFSPLGMVIVAILGSFILHEILTVGRIIGALVIVAGLYMVLWGKSKDELESPSDDCSGSSPKVASGKGDLQPIPVSMPGSIEVASYAAVDDTSKFKPTHDAV</sequence>
<feature type="transmembrane region" description="Helical" evidence="6">
    <location>
        <begin position="219"/>
        <end position="240"/>
    </location>
</feature>
<feature type="transmembrane region" description="Helical" evidence="6">
    <location>
        <begin position="312"/>
        <end position="331"/>
    </location>
</feature>
<protein>
    <recommendedName>
        <fullName evidence="6">WAT1-related protein</fullName>
    </recommendedName>
</protein>
<evidence type="ECO:0000256" key="4">
    <source>
        <dbReference type="ARBA" id="ARBA00022989"/>
    </source>
</evidence>
<name>A0AAN7PKI5_9MYRT</name>
<proteinExistence type="inferred from homology"/>